<dbReference type="AlphaFoldDB" id="A0A0V1A093"/>
<keyword evidence="2" id="KW-1185">Reference proteome</keyword>
<comment type="caution">
    <text evidence="1">The sequence shown here is derived from an EMBL/GenBank/DDBJ whole genome shotgun (WGS) entry which is preliminary data.</text>
</comment>
<name>A0A0V1A093_TRIBR</name>
<feature type="non-terminal residue" evidence="1">
    <location>
        <position position="34"/>
    </location>
</feature>
<dbReference type="EMBL" id="JYDI01003522">
    <property type="protein sequence ID" value="KRY18004.1"/>
    <property type="molecule type" value="Genomic_DNA"/>
</dbReference>
<gene>
    <name evidence="1" type="ORF">T03_1783</name>
</gene>
<proteinExistence type="predicted"/>
<sequence length="34" mass="3751">LVPRAGNRESGFREPDTSQVVIANLLRSIVVRNS</sequence>
<reference evidence="1 2" key="1">
    <citation type="submission" date="2015-01" db="EMBL/GenBank/DDBJ databases">
        <title>Evolution of Trichinella species and genotypes.</title>
        <authorList>
            <person name="Korhonen P.K."/>
            <person name="Edoardo P."/>
            <person name="Giuseppe L.R."/>
            <person name="Gasser R.B."/>
        </authorList>
    </citation>
    <scope>NUCLEOTIDE SEQUENCE [LARGE SCALE GENOMIC DNA]</scope>
    <source>
        <strain evidence="1">ISS120</strain>
    </source>
</reference>
<feature type="non-terminal residue" evidence="1">
    <location>
        <position position="1"/>
    </location>
</feature>
<evidence type="ECO:0000313" key="2">
    <source>
        <dbReference type="Proteomes" id="UP000054653"/>
    </source>
</evidence>
<protein>
    <submittedName>
        <fullName evidence="1">Uncharacterized protein</fullName>
    </submittedName>
</protein>
<accession>A0A0V1A093</accession>
<organism evidence="1 2">
    <name type="scientific">Trichinella britovi</name>
    <name type="common">Parasitic roundworm</name>
    <dbReference type="NCBI Taxonomy" id="45882"/>
    <lineage>
        <taxon>Eukaryota</taxon>
        <taxon>Metazoa</taxon>
        <taxon>Ecdysozoa</taxon>
        <taxon>Nematoda</taxon>
        <taxon>Enoplea</taxon>
        <taxon>Dorylaimia</taxon>
        <taxon>Trichinellida</taxon>
        <taxon>Trichinellidae</taxon>
        <taxon>Trichinella</taxon>
    </lineage>
</organism>
<dbReference type="Proteomes" id="UP000054653">
    <property type="component" value="Unassembled WGS sequence"/>
</dbReference>
<evidence type="ECO:0000313" key="1">
    <source>
        <dbReference type="EMBL" id="KRY18004.1"/>
    </source>
</evidence>